<evidence type="ECO:0000256" key="9">
    <source>
        <dbReference type="SAM" id="Phobius"/>
    </source>
</evidence>
<keyword evidence="7 9" id="KW-0472">Membrane</keyword>
<keyword evidence="3 9" id="KW-0812">Transmembrane</keyword>
<proteinExistence type="predicted"/>
<dbReference type="PIRSF" id="PIRSF000178">
    <property type="entry name" value="SDH_cyt_b560"/>
    <property type="match status" value="1"/>
</dbReference>
<dbReference type="GO" id="GO:0006099">
    <property type="term" value="P:tricarboxylic acid cycle"/>
    <property type="evidence" value="ECO:0007669"/>
    <property type="project" value="InterPro"/>
</dbReference>
<keyword evidence="2 8" id="KW-0349">Heme</keyword>
<dbReference type="InterPro" id="IPR018495">
    <property type="entry name" value="Succ_DH_cyt_bsu_CS"/>
</dbReference>
<dbReference type="InterPro" id="IPR014314">
    <property type="entry name" value="Succ_DH_cytb556"/>
</dbReference>
<comment type="cofactor">
    <cofactor evidence="8">
        <name>heme</name>
        <dbReference type="ChEBI" id="CHEBI:30413"/>
    </cofactor>
    <text evidence="8">The heme is bound between the two transmembrane subunits.</text>
</comment>
<evidence type="ECO:0000256" key="8">
    <source>
        <dbReference type="PIRSR" id="PIRSR000178-1"/>
    </source>
</evidence>
<evidence type="ECO:0000256" key="5">
    <source>
        <dbReference type="ARBA" id="ARBA00022989"/>
    </source>
</evidence>
<organism evidence="10">
    <name type="scientific">Gastroclonium compressum</name>
    <name type="common">Red alga</name>
    <name type="synonym">Coeloseira compressa</name>
    <dbReference type="NCBI Taxonomy" id="1852973"/>
    <lineage>
        <taxon>Eukaryota</taxon>
        <taxon>Rhodophyta</taxon>
        <taxon>Florideophyceae</taxon>
        <taxon>Rhodymeniophycidae</taxon>
        <taxon>Rhodymeniales</taxon>
        <taxon>Champiaceae</taxon>
        <taxon>Coeloseira</taxon>
    </lineage>
</organism>
<reference evidence="10" key="2">
    <citation type="submission" date="2016-06" db="EMBL/GenBank/DDBJ databases">
        <title>Genomic and phylogenetic analysis of Gastroclonium compressum supports its reinstatement to Coeloseira (Champiaceae, Rhodophyta).</title>
        <authorList>
            <person name="Kilpatrick Z."/>
            <person name="Hughey J.R."/>
        </authorList>
    </citation>
    <scope>NUCLEOTIDE SEQUENCE</scope>
</reference>
<feature type="transmembrane region" description="Helical" evidence="9">
    <location>
        <begin position="36"/>
        <end position="62"/>
    </location>
</feature>
<dbReference type="SUPFAM" id="SSF81343">
    <property type="entry name" value="Fumarate reductase respiratory complex transmembrane subunits"/>
    <property type="match status" value="1"/>
</dbReference>
<evidence type="ECO:0000256" key="3">
    <source>
        <dbReference type="ARBA" id="ARBA00022692"/>
    </source>
</evidence>
<dbReference type="Pfam" id="PF01127">
    <property type="entry name" value="Sdh_cyt"/>
    <property type="match status" value="1"/>
</dbReference>
<reference evidence="10" key="1">
    <citation type="submission" date="2015-11" db="EMBL/GenBank/DDBJ databases">
        <authorList>
            <person name="Zhang Y."/>
            <person name="Guo Z."/>
        </authorList>
    </citation>
    <scope>NUCLEOTIDE SEQUENCE</scope>
</reference>
<sequence>MFRKIYKFKRPIAPHLSIHVPQISSLLSIWHRLSGVIVFILFIYLFFSLEIVLQLNINFFLFPWLKTFLFYIFYIFFFYHSLNGLKYIFYSFLIILKFN</sequence>
<evidence type="ECO:0000256" key="2">
    <source>
        <dbReference type="ARBA" id="ARBA00022617"/>
    </source>
</evidence>
<evidence type="ECO:0000256" key="4">
    <source>
        <dbReference type="ARBA" id="ARBA00022723"/>
    </source>
</evidence>
<geneLocation type="mitochondrion" evidence="10"/>
<dbReference type="Gene3D" id="1.20.1300.10">
    <property type="entry name" value="Fumarate reductase/succinate dehydrogenase, transmembrane subunit"/>
    <property type="match status" value="1"/>
</dbReference>
<evidence type="ECO:0000256" key="7">
    <source>
        <dbReference type="ARBA" id="ARBA00023136"/>
    </source>
</evidence>
<evidence type="ECO:0000313" key="10">
    <source>
        <dbReference type="EMBL" id="ANH09506.1"/>
    </source>
</evidence>
<dbReference type="InterPro" id="IPR000701">
    <property type="entry name" value="SuccDH_FuR_B_TM-su"/>
</dbReference>
<keyword evidence="5 9" id="KW-1133">Transmembrane helix</keyword>
<keyword evidence="4 8" id="KW-0479">Metal-binding</keyword>
<accession>A0A173FZQ3</accession>
<dbReference type="PROSITE" id="PS01000">
    <property type="entry name" value="SDH_CYT_1"/>
    <property type="match status" value="1"/>
</dbReference>
<gene>
    <name evidence="10" type="primary">sdh3</name>
</gene>
<evidence type="ECO:0000256" key="6">
    <source>
        <dbReference type="ARBA" id="ARBA00023004"/>
    </source>
</evidence>
<comment type="subcellular location">
    <subcellularLocation>
        <location evidence="1">Membrane</location>
        <topology evidence="1">Multi-pass membrane protein</topology>
    </subcellularLocation>
</comment>
<dbReference type="EMBL" id="KU053956">
    <property type="protein sequence ID" value="ANH09506.1"/>
    <property type="molecule type" value="Genomic_DNA"/>
</dbReference>
<protein>
    <submittedName>
        <fullName evidence="10">Succinate dehydrogenase cytochrome B560 subunit</fullName>
    </submittedName>
</protein>
<feature type="transmembrane region" description="Helical" evidence="9">
    <location>
        <begin position="68"/>
        <end position="96"/>
    </location>
</feature>
<name>A0A173FZQ3_GASCM</name>
<evidence type="ECO:0000256" key="1">
    <source>
        <dbReference type="ARBA" id="ARBA00004141"/>
    </source>
</evidence>
<keyword evidence="10" id="KW-0496">Mitochondrion</keyword>
<dbReference type="InterPro" id="IPR034804">
    <property type="entry name" value="SQR/QFR_C/D"/>
</dbReference>
<dbReference type="AlphaFoldDB" id="A0A173FZQ3"/>
<dbReference type="GO" id="GO:0009055">
    <property type="term" value="F:electron transfer activity"/>
    <property type="evidence" value="ECO:0007669"/>
    <property type="project" value="InterPro"/>
</dbReference>
<dbReference type="GO" id="GO:0016020">
    <property type="term" value="C:membrane"/>
    <property type="evidence" value="ECO:0007669"/>
    <property type="project" value="UniProtKB-SubCell"/>
</dbReference>
<keyword evidence="6 8" id="KW-0408">Iron</keyword>
<feature type="binding site" description="axial binding residue" evidence="8">
    <location>
        <position position="80"/>
    </location>
    <ligand>
        <name>heme</name>
        <dbReference type="ChEBI" id="CHEBI:30413"/>
        <note>ligand shared with second transmembrane subunit</note>
    </ligand>
    <ligandPart>
        <name>Fe</name>
        <dbReference type="ChEBI" id="CHEBI:18248"/>
    </ligandPart>
</feature>
<dbReference type="GO" id="GO:0046872">
    <property type="term" value="F:metal ion binding"/>
    <property type="evidence" value="ECO:0007669"/>
    <property type="project" value="UniProtKB-KW"/>
</dbReference>